<dbReference type="EMBL" id="JAKROA010000008">
    <property type="protein sequence ID" value="KAL5105531.1"/>
    <property type="molecule type" value="Genomic_DNA"/>
</dbReference>
<dbReference type="EC" id="3.4.19.12" evidence="2"/>
<dbReference type="PROSITE" id="PS50235">
    <property type="entry name" value="USP_3"/>
    <property type="match status" value="1"/>
</dbReference>
<dbReference type="PANTHER" id="PTHR21646">
    <property type="entry name" value="UBIQUITIN CARBOXYL-TERMINAL HYDROLASE"/>
    <property type="match status" value="1"/>
</dbReference>
<accession>A0ABR4Q7C2</accession>
<dbReference type="Pfam" id="PF00443">
    <property type="entry name" value="UCH"/>
    <property type="match status" value="1"/>
</dbReference>
<evidence type="ECO:0000313" key="6">
    <source>
        <dbReference type="Proteomes" id="UP001651158"/>
    </source>
</evidence>
<dbReference type="Proteomes" id="UP001651158">
    <property type="component" value="Unassembled WGS sequence"/>
</dbReference>
<evidence type="ECO:0000256" key="3">
    <source>
        <dbReference type="SAM" id="MobiDB-lite"/>
    </source>
</evidence>
<dbReference type="Gene3D" id="3.90.70.10">
    <property type="entry name" value="Cysteine proteinases"/>
    <property type="match status" value="2"/>
</dbReference>
<name>A0ABR4Q7C2_9CEST</name>
<dbReference type="SUPFAM" id="SSF54001">
    <property type="entry name" value="Cysteine proteinases"/>
    <property type="match status" value="1"/>
</dbReference>
<protein>
    <recommendedName>
        <fullName evidence="2">ubiquitinyl hydrolase 1</fullName>
        <ecNumber evidence="2">3.4.19.12</ecNumber>
    </recommendedName>
</protein>
<gene>
    <name evidence="5" type="ORF">TcWFU_007267</name>
</gene>
<reference evidence="5 6" key="1">
    <citation type="journal article" date="2022" name="Front. Cell. Infect. Microbiol.">
        <title>The Genomes of Two Strains of Taenia crassiceps the Animal Model for the Study of Human Cysticercosis.</title>
        <authorList>
            <person name="Bobes R.J."/>
            <person name="Estrada K."/>
            <person name="Rios-Valencia D.G."/>
            <person name="Calderon-Gallegos A."/>
            <person name="de la Torre P."/>
            <person name="Carrero J.C."/>
            <person name="Sanchez-Flores A."/>
            <person name="Laclette J.P."/>
        </authorList>
    </citation>
    <scope>NUCLEOTIDE SEQUENCE [LARGE SCALE GENOMIC DNA]</scope>
    <source>
        <strain evidence="5">WFUcys</strain>
    </source>
</reference>
<evidence type="ECO:0000259" key="4">
    <source>
        <dbReference type="PROSITE" id="PS50235"/>
    </source>
</evidence>
<evidence type="ECO:0000256" key="1">
    <source>
        <dbReference type="ARBA" id="ARBA00000707"/>
    </source>
</evidence>
<feature type="compositionally biased region" description="Basic and acidic residues" evidence="3">
    <location>
        <begin position="302"/>
        <end position="312"/>
    </location>
</feature>
<feature type="compositionally biased region" description="Polar residues" evidence="3">
    <location>
        <begin position="292"/>
        <end position="301"/>
    </location>
</feature>
<comment type="caution">
    <text evidence="5">The sequence shown here is derived from an EMBL/GenBank/DDBJ whole genome shotgun (WGS) entry which is preliminary data.</text>
</comment>
<dbReference type="InterPro" id="IPR028889">
    <property type="entry name" value="USP"/>
</dbReference>
<evidence type="ECO:0000313" key="5">
    <source>
        <dbReference type="EMBL" id="KAL5105531.1"/>
    </source>
</evidence>
<keyword evidence="6" id="KW-1185">Reference proteome</keyword>
<dbReference type="GO" id="GO:0016787">
    <property type="term" value="F:hydrolase activity"/>
    <property type="evidence" value="ECO:0007669"/>
    <property type="project" value="UniProtKB-KW"/>
</dbReference>
<keyword evidence="5" id="KW-0378">Hydrolase</keyword>
<organism evidence="5 6">
    <name type="scientific">Taenia crassiceps</name>
    <dbReference type="NCBI Taxonomy" id="6207"/>
    <lineage>
        <taxon>Eukaryota</taxon>
        <taxon>Metazoa</taxon>
        <taxon>Spiralia</taxon>
        <taxon>Lophotrochozoa</taxon>
        <taxon>Platyhelminthes</taxon>
        <taxon>Cestoda</taxon>
        <taxon>Eucestoda</taxon>
        <taxon>Cyclophyllidea</taxon>
        <taxon>Taeniidae</taxon>
        <taxon>Taenia</taxon>
    </lineage>
</organism>
<sequence length="838" mass="93417">MHLPNFICRCMYNRLSKDKRRQTSSVESASSCVDSEEFQLFVRDNTSPYPPGLTNLGNTCYINATLQCLLTIQPLVDWLISRPERYCHQNPKSEGPLLTPILSKLVVAIFRKDYSSELKEFRRVIGELVKDFKEPREQDAQEFLLFLLNRLHDETVEKSAGRGPATSEILRIFEGTLQTQLSYSRCSWMEKISLKPFSNEPKGNSEVFLSLSVPIPVLGNQLKAATDLLDSNACDLNIVFNEIREGDSPTCFRRLLKVHPSTDIQSVYNQVLSFPPIGSSTALEASSIALKSSHTTGSGSHQDPKECTHEEFPSTSPPTPDPFILVQTKSTGFGEWFLESSGRAVDLTDGLNMEDDFSTNSRAVTEPVKRSLLNGDALFIVRLNSKLSSEEPQLASSFSFDRSVISGVETGQQMLGSNSPSAVESRMQLLLVHVEECENRKLVHSPSDDSRATRAASFRRFSPPLSVNVPNDICFDSLRLLALQSLLACCGDQPLTGSMLTSAAYRNVCFWVVDAAPGEPCEIDSRQEFPLLHSTIEVSSIPLPKWLSTERGDSPRLLRLLVVWPSPPVYPLHTLKVDTDLPLREFLTDPNVTSDCNSRFARSNNFEESELTIKKCLEEFKKANVTHTQSRDTYEKHQTTAVLTTYLEKAPKYLILHLNRFVHIPVSSGSNVLMKITSLVKYPTADLDLSFMFGQSSSKSSKRNRYSSNSDVGKPVYDLVAVCNHKGSIETGHITAYCKSLVSGQWWHYNDLKVQKVSPDQVVQPGAYILFYKKRDADVGDIRETVAKLFKISKEGQDREVANKSPSSAALITGKPAIAPKPRVSQTYLTATLPKTST</sequence>
<feature type="region of interest" description="Disordered" evidence="3">
    <location>
        <begin position="292"/>
        <end position="321"/>
    </location>
</feature>
<evidence type="ECO:0000256" key="2">
    <source>
        <dbReference type="ARBA" id="ARBA00012759"/>
    </source>
</evidence>
<dbReference type="InterPro" id="IPR050185">
    <property type="entry name" value="Ub_carboxyl-term_hydrolase"/>
</dbReference>
<comment type="catalytic activity">
    <reaction evidence="1">
        <text>Thiol-dependent hydrolysis of ester, thioester, amide, peptide and isopeptide bonds formed by the C-terminal Gly of ubiquitin (a 76-residue protein attached to proteins as an intracellular targeting signal).</text>
        <dbReference type="EC" id="3.4.19.12"/>
    </reaction>
</comment>
<dbReference type="InterPro" id="IPR001394">
    <property type="entry name" value="Peptidase_C19_UCH"/>
</dbReference>
<dbReference type="PROSITE" id="PS00972">
    <property type="entry name" value="USP_1"/>
    <property type="match status" value="1"/>
</dbReference>
<dbReference type="InterPro" id="IPR038765">
    <property type="entry name" value="Papain-like_cys_pep_sf"/>
</dbReference>
<feature type="domain" description="USP" evidence="4">
    <location>
        <begin position="51"/>
        <end position="775"/>
    </location>
</feature>
<dbReference type="InterPro" id="IPR018200">
    <property type="entry name" value="USP_CS"/>
</dbReference>
<proteinExistence type="predicted"/>